<dbReference type="InterPro" id="IPR003018">
    <property type="entry name" value="GAF"/>
</dbReference>
<keyword evidence="2" id="KW-0175">Coiled coil</keyword>
<dbReference type="SMART" id="SM00065">
    <property type="entry name" value="GAF"/>
    <property type="match status" value="1"/>
</dbReference>
<comment type="caution">
    <text evidence="4">The sequence shown here is derived from an EMBL/GenBank/DDBJ whole genome shotgun (WGS) entry which is preliminary data.</text>
</comment>
<dbReference type="EMBL" id="BJVJ01000025">
    <property type="protein sequence ID" value="GEL23852.1"/>
    <property type="molecule type" value="Genomic_DNA"/>
</dbReference>
<dbReference type="Pfam" id="PF01590">
    <property type="entry name" value="GAF"/>
    <property type="match status" value="1"/>
</dbReference>
<evidence type="ECO:0000313" key="4">
    <source>
        <dbReference type="EMBL" id="GEL23852.1"/>
    </source>
</evidence>
<feature type="domain" description="GAF" evidence="3">
    <location>
        <begin position="95"/>
        <end position="246"/>
    </location>
</feature>
<dbReference type="PANTHER" id="PTHR33744:SF1">
    <property type="entry name" value="DNA-BINDING TRANSCRIPTIONAL ACTIVATOR ADER"/>
    <property type="match status" value="1"/>
</dbReference>
<dbReference type="RefSeq" id="WP_147107744.1">
    <property type="nucleotide sequence ID" value="NZ_BJVJ01000025.1"/>
</dbReference>
<dbReference type="PANTHER" id="PTHR33744">
    <property type="entry name" value="CARBOHYDRATE DIACID REGULATOR"/>
    <property type="match status" value="1"/>
</dbReference>
<evidence type="ECO:0000256" key="1">
    <source>
        <dbReference type="ARBA" id="ARBA00006754"/>
    </source>
</evidence>
<dbReference type="Gene3D" id="1.10.10.2840">
    <property type="entry name" value="PucR C-terminal helix-turn-helix domain"/>
    <property type="match status" value="1"/>
</dbReference>
<sequence length="653" mass="69978">MLDPTADTAARSAPGTAEDLAARLLHLLATEAPAVEFEALAAAVEASPPGPRRDEMFLALGSAGRVRDLLAHRRRRERAALALVESARDLASLHDVDEVLDALVRRTRQLLRTDATYLALRDPDRGDVYMRITLGTLTRAIETIRQPVGSGIGGRVVATAVPFATADYLADPRLRRDPDVTDAVVEDGIVSIAGAPMRRGDEVVGVLFVANRYSRAFDTAEMDLLCSLADHASIVIGNAELFERAERTAAELRAANEELAERQRALERAGAAHEQMMPLALRRADLGELVDTVAVMLGGTVAAVGTDGSVLVTSGDGDLPSPLPEPPDDAHVALPGGVPTCWTVPVRAGDTSFGHLVLVTDEVPSDADVRTFERAAQTAALMLLIDQQVGAAEHQVRGELLEDLLAEREPDWTALTRRIRSSGALDLRVAHTVVVATATGVTRAALLRAATTHVGVRGGLAAEHDGRVVMVLPRPDPDAVARTIAVELSRLTGGRVTAGVAGPADTAADVRARHREAQRTLRLLVALGRDGEGACPTDLGMLGVILDGTTQRQVRALLARTVEPLRRYDADHNALLLDTLDAYFAAGRNPRAAARRLQVHPNTVYQRLDRVDHVLGHRRWRETEGGVTMQLGLQLHRLTTQIPLEELVPAPGT</sequence>
<dbReference type="InterPro" id="IPR025736">
    <property type="entry name" value="PucR_C-HTH_dom"/>
</dbReference>
<dbReference type="InterPro" id="IPR029016">
    <property type="entry name" value="GAF-like_dom_sf"/>
</dbReference>
<feature type="coiled-coil region" evidence="2">
    <location>
        <begin position="238"/>
        <end position="272"/>
    </location>
</feature>
<name>A0A511DGE6_9PSEU</name>
<protein>
    <recommendedName>
        <fullName evidence="3">GAF domain-containing protein</fullName>
    </recommendedName>
</protein>
<dbReference type="Pfam" id="PF17853">
    <property type="entry name" value="GGDEF_2"/>
    <property type="match status" value="1"/>
</dbReference>
<gene>
    <name evidence="4" type="ORF">PSU4_28060</name>
</gene>
<dbReference type="OrthoDB" id="8026818at2"/>
<dbReference type="InterPro" id="IPR041522">
    <property type="entry name" value="CdaR_GGDEF"/>
</dbReference>
<keyword evidence="5" id="KW-1185">Reference proteome</keyword>
<dbReference type="Pfam" id="PF13556">
    <property type="entry name" value="HTH_30"/>
    <property type="match status" value="1"/>
</dbReference>
<organism evidence="4 5">
    <name type="scientific">Pseudonocardia sulfidoxydans NBRC 16205</name>
    <dbReference type="NCBI Taxonomy" id="1223511"/>
    <lineage>
        <taxon>Bacteria</taxon>
        <taxon>Bacillati</taxon>
        <taxon>Actinomycetota</taxon>
        <taxon>Actinomycetes</taxon>
        <taxon>Pseudonocardiales</taxon>
        <taxon>Pseudonocardiaceae</taxon>
        <taxon>Pseudonocardia</taxon>
    </lineage>
</organism>
<comment type="similarity">
    <text evidence="1">Belongs to the CdaR family.</text>
</comment>
<dbReference type="SUPFAM" id="SSF55781">
    <property type="entry name" value="GAF domain-like"/>
    <property type="match status" value="1"/>
</dbReference>
<accession>A0A511DGE6</accession>
<dbReference type="InterPro" id="IPR051448">
    <property type="entry name" value="CdaR-like_regulators"/>
</dbReference>
<evidence type="ECO:0000313" key="5">
    <source>
        <dbReference type="Proteomes" id="UP000321685"/>
    </source>
</evidence>
<dbReference type="Proteomes" id="UP000321685">
    <property type="component" value="Unassembled WGS sequence"/>
</dbReference>
<dbReference type="InterPro" id="IPR042070">
    <property type="entry name" value="PucR_C-HTH_sf"/>
</dbReference>
<dbReference type="AlphaFoldDB" id="A0A511DGE6"/>
<dbReference type="Gene3D" id="3.30.450.40">
    <property type="match status" value="1"/>
</dbReference>
<evidence type="ECO:0000259" key="3">
    <source>
        <dbReference type="SMART" id="SM00065"/>
    </source>
</evidence>
<proteinExistence type="inferred from homology"/>
<reference evidence="4 5" key="1">
    <citation type="submission" date="2019-07" db="EMBL/GenBank/DDBJ databases">
        <title>Whole genome shotgun sequence of Pseudonocardia sulfidoxydans NBRC 16205.</title>
        <authorList>
            <person name="Hosoyama A."/>
            <person name="Uohara A."/>
            <person name="Ohji S."/>
            <person name="Ichikawa N."/>
        </authorList>
    </citation>
    <scope>NUCLEOTIDE SEQUENCE [LARGE SCALE GENOMIC DNA]</scope>
    <source>
        <strain evidence="4 5">NBRC 16205</strain>
    </source>
</reference>
<evidence type="ECO:0000256" key="2">
    <source>
        <dbReference type="SAM" id="Coils"/>
    </source>
</evidence>